<proteinExistence type="predicted"/>
<name>A0A9P0CY19_9CUCU</name>
<keyword evidence="2" id="KW-1185">Reference proteome</keyword>
<reference evidence="1" key="1">
    <citation type="submission" date="2022-01" db="EMBL/GenBank/DDBJ databases">
        <authorList>
            <person name="King R."/>
        </authorList>
    </citation>
    <scope>NUCLEOTIDE SEQUENCE</scope>
</reference>
<dbReference type="OrthoDB" id="6776649at2759"/>
<evidence type="ECO:0000313" key="1">
    <source>
        <dbReference type="EMBL" id="CAH1107875.1"/>
    </source>
</evidence>
<dbReference type="Pfam" id="PF15992">
    <property type="entry name" value="DUF4769"/>
    <property type="match status" value="2"/>
</dbReference>
<dbReference type="InterPro" id="IPR031934">
    <property type="entry name" value="DUF4769"/>
</dbReference>
<dbReference type="Proteomes" id="UP001153636">
    <property type="component" value="Chromosome 3"/>
</dbReference>
<protein>
    <submittedName>
        <fullName evidence="1">Uncharacterized protein</fullName>
    </submittedName>
</protein>
<dbReference type="AlphaFoldDB" id="A0A9P0CY19"/>
<organism evidence="1 2">
    <name type="scientific">Psylliodes chrysocephalus</name>
    <dbReference type="NCBI Taxonomy" id="3402493"/>
    <lineage>
        <taxon>Eukaryota</taxon>
        <taxon>Metazoa</taxon>
        <taxon>Ecdysozoa</taxon>
        <taxon>Arthropoda</taxon>
        <taxon>Hexapoda</taxon>
        <taxon>Insecta</taxon>
        <taxon>Pterygota</taxon>
        <taxon>Neoptera</taxon>
        <taxon>Endopterygota</taxon>
        <taxon>Coleoptera</taxon>
        <taxon>Polyphaga</taxon>
        <taxon>Cucujiformia</taxon>
        <taxon>Chrysomeloidea</taxon>
        <taxon>Chrysomelidae</taxon>
        <taxon>Galerucinae</taxon>
        <taxon>Alticini</taxon>
        <taxon>Psylliodes</taxon>
    </lineage>
</organism>
<dbReference type="EMBL" id="OV651815">
    <property type="protein sequence ID" value="CAH1107875.1"/>
    <property type="molecule type" value="Genomic_DNA"/>
</dbReference>
<gene>
    <name evidence="1" type="ORF">PSYICH_LOCUS8630</name>
</gene>
<accession>A0A9P0CY19</accession>
<sequence>MYQTNDEETDATYQIGENVFIPILKVIKRHHVELLMKRYDMGTYIMFEHQLENWRDSIGLLLVNQCTNNFSSFSNISTSPSKSRIVSRESTPTRFMPYERPTTPEEYISLAGILNATHKGLMLTEYYTKFNKFKEEQRILLVGLIAGYYEEKSLQLTLALSHRLEQEILERFPTEKLEFYRVAKRGKIYNKYCNMKSTFKSAVSGHVVQSKSKTKEKETRHEKTFEPKDNAESCIRCLKYDNLSVEEFDQCWRACSRYRLTQINNLASTKSIMETWPFNKTPSGYRLIDIDYKISFDDNDGLISKWDNYFDKLVKFLSSDGHIKDKKIKTMVDNVRKTPDLSENGKNAAIFWALHGYFVPTKLVVLKKDDKKTNTKYTIKDSQESFVFIGKSQQEVEDHLLHIKSMKMSIQPFICCVENKNPSANDQLPNAWINYLINDVLAVSGPSSRSDVILASDGSVKDTPSKLLDKINPVPCANKLQTIKRKAQTVATVLSSPESIDSLKKKKREK</sequence>
<evidence type="ECO:0000313" key="2">
    <source>
        <dbReference type="Proteomes" id="UP001153636"/>
    </source>
</evidence>